<dbReference type="Proteomes" id="UP000230405">
    <property type="component" value="Unassembled WGS sequence"/>
</dbReference>
<dbReference type="CDD" id="cd03809">
    <property type="entry name" value="GT4_MtfB-like"/>
    <property type="match status" value="1"/>
</dbReference>
<comment type="caution">
    <text evidence="4">The sequence shown here is derived from an EMBL/GenBank/DDBJ whole genome shotgun (WGS) entry which is preliminary data.</text>
</comment>
<dbReference type="Pfam" id="PF13439">
    <property type="entry name" value="Glyco_transf_4"/>
    <property type="match status" value="1"/>
</dbReference>
<dbReference type="InterPro" id="IPR028098">
    <property type="entry name" value="Glyco_trans_4-like_N"/>
</dbReference>
<keyword evidence="1" id="KW-0808">Transferase</keyword>
<dbReference type="GO" id="GO:0016757">
    <property type="term" value="F:glycosyltransferase activity"/>
    <property type="evidence" value="ECO:0007669"/>
    <property type="project" value="InterPro"/>
</dbReference>
<reference evidence="5" key="1">
    <citation type="submission" date="2017-09" db="EMBL/GenBank/DDBJ databases">
        <title>Depth-based differentiation of microbial function through sediment-hosted aquifers and enrichment of novel symbionts in the deep terrestrial subsurface.</title>
        <authorList>
            <person name="Probst A.J."/>
            <person name="Ladd B."/>
            <person name="Jarett J.K."/>
            <person name="Geller-Mcgrath D.E."/>
            <person name="Sieber C.M.K."/>
            <person name="Emerson J.B."/>
            <person name="Anantharaman K."/>
            <person name="Thomas B.C."/>
            <person name="Malmstrom R."/>
            <person name="Stieglmeier M."/>
            <person name="Klingl A."/>
            <person name="Woyke T."/>
            <person name="Ryan C.M."/>
            <person name="Banfield J.F."/>
        </authorList>
    </citation>
    <scope>NUCLEOTIDE SEQUENCE [LARGE SCALE GENOMIC DNA]</scope>
</reference>
<sequence length="372" mass="43276">MATIGLEATRASKQQKTGTEWYAWHIIKQLTSIDRNNQYRIYFKDHLDPDLLSVNNNVKFISLPWVGKKLWTNLRLSWELLLRPVDVFLSVNSVPFFGLRKLIVVIHDLGFYREPQLYQPLERWFHKFEHRIMLAKADRIIAVSENTKKDIGYYFPQYLPKVTVILNGFDHTVFQPLSSEQIELAKKRFGLPVNYLLYIGRIETKKNILYLVKSFSQTMAEHDWHLLLAGRPGNYGYQEVVDYICLHKIDNRIHLLGYLDNEKYHQLLAAASIFVFPTKFEGFGIPVIEALSCGVPVLCSDLPVLQEVAGTAAEYFSLKDENSLANKINFLINHEEKREQLRQLSRGQASKYSWHQCAQAMQEQIRLLVDKS</sequence>
<dbReference type="Gene3D" id="3.40.50.2000">
    <property type="entry name" value="Glycogen Phosphorylase B"/>
    <property type="match status" value="2"/>
</dbReference>
<evidence type="ECO:0000256" key="1">
    <source>
        <dbReference type="ARBA" id="ARBA00022679"/>
    </source>
</evidence>
<accession>A0A2M7VGS1</accession>
<dbReference type="InterPro" id="IPR001296">
    <property type="entry name" value="Glyco_trans_1"/>
</dbReference>
<dbReference type="AlphaFoldDB" id="A0A2M7VGS1"/>
<evidence type="ECO:0000259" key="2">
    <source>
        <dbReference type="Pfam" id="PF00534"/>
    </source>
</evidence>
<proteinExistence type="predicted"/>
<name>A0A2M7VGS1_9BACT</name>
<evidence type="ECO:0000313" key="5">
    <source>
        <dbReference type="Proteomes" id="UP000230405"/>
    </source>
</evidence>
<protein>
    <recommendedName>
        <fullName evidence="6">Glycosyltransferase family 1 protein</fullName>
    </recommendedName>
</protein>
<gene>
    <name evidence="4" type="ORF">COX77_00030</name>
</gene>
<dbReference type="EMBL" id="PFPO01000001">
    <property type="protein sequence ID" value="PIZ99948.1"/>
    <property type="molecule type" value="Genomic_DNA"/>
</dbReference>
<evidence type="ECO:0000313" key="4">
    <source>
        <dbReference type="EMBL" id="PIZ99948.1"/>
    </source>
</evidence>
<feature type="domain" description="Glycosyl transferase family 1" evidence="2">
    <location>
        <begin position="187"/>
        <end position="343"/>
    </location>
</feature>
<evidence type="ECO:0008006" key="6">
    <source>
        <dbReference type="Google" id="ProtNLM"/>
    </source>
</evidence>
<dbReference type="SUPFAM" id="SSF53756">
    <property type="entry name" value="UDP-Glycosyltransferase/glycogen phosphorylase"/>
    <property type="match status" value="1"/>
</dbReference>
<dbReference type="PANTHER" id="PTHR46401:SF2">
    <property type="entry name" value="GLYCOSYLTRANSFERASE WBBK-RELATED"/>
    <property type="match status" value="1"/>
</dbReference>
<organism evidence="4 5">
    <name type="scientific">Candidatus Komeilibacteria bacterium CG_4_10_14_0_2_um_filter_37_10</name>
    <dbReference type="NCBI Taxonomy" id="1974470"/>
    <lineage>
        <taxon>Bacteria</taxon>
        <taxon>Candidatus Komeiliibacteriota</taxon>
    </lineage>
</organism>
<feature type="domain" description="Glycosyltransferase subfamily 4-like N-terminal" evidence="3">
    <location>
        <begin position="18"/>
        <end position="171"/>
    </location>
</feature>
<dbReference type="PANTHER" id="PTHR46401">
    <property type="entry name" value="GLYCOSYLTRANSFERASE WBBK-RELATED"/>
    <property type="match status" value="1"/>
</dbReference>
<dbReference type="Pfam" id="PF00534">
    <property type="entry name" value="Glycos_transf_1"/>
    <property type="match status" value="1"/>
</dbReference>
<evidence type="ECO:0000259" key="3">
    <source>
        <dbReference type="Pfam" id="PF13439"/>
    </source>
</evidence>